<dbReference type="PANTHER" id="PTHR10953">
    <property type="entry name" value="UBIQUITIN-ACTIVATING ENZYME E1"/>
    <property type="match status" value="1"/>
</dbReference>
<proteinExistence type="predicted"/>
<reference evidence="2 3" key="1">
    <citation type="submission" date="2018-01" db="EMBL/GenBank/DDBJ databases">
        <title>Complete and assembled Genome of Pantoea calida DSM22759T.</title>
        <authorList>
            <person name="Stevens M.J.A."/>
            <person name="Zurfluh K."/>
            <person name="Stephan R."/>
        </authorList>
    </citation>
    <scope>NUCLEOTIDE SEQUENCE [LARGE SCALE GENOMIC DNA]</scope>
    <source>
        <strain evidence="2 3">DSM 22759</strain>
    </source>
</reference>
<dbReference type="InterPro" id="IPR045886">
    <property type="entry name" value="ThiF/MoeB/HesA"/>
</dbReference>
<organism evidence="2 3">
    <name type="scientific">Mixta calida</name>
    <dbReference type="NCBI Taxonomy" id="665913"/>
    <lineage>
        <taxon>Bacteria</taxon>
        <taxon>Pseudomonadati</taxon>
        <taxon>Pseudomonadota</taxon>
        <taxon>Gammaproteobacteria</taxon>
        <taxon>Enterobacterales</taxon>
        <taxon>Erwiniaceae</taxon>
        <taxon>Mixta</taxon>
    </lineage>
</organism>
<dbReference type="Pfam" id="PF00899">
    <property type="entry name" value="ThiF"/>
    <property type="match status" value="1"/>
</dbReference>
<dbReference type="SUPFAM" id="SSF69572">
    <property type="entry name" value="Activating enzymes of the ubiquitin-like proteins"/>
    <property type="match status" value="1"/>
</dbReference>
<dbReference type="InterPro" id="IPR000594">
    <property type="entry name" value="ThiF_NAD_FAD-bd"/>
</dbReference>
<dbReference type="EMBL" id="CP026378">
    <property type="protein sequence ID" value="AUY26835.1"/>
    <property type="molecule type" value="Genomic_DNA"/>
</dbReference>
<evidence type="ECO:0000259" key="1">
    <source>
        <dbReference type="Pfam" id="PF00899"/>
    </source>
</evidence>
<gene>
    <name evidence="2" type="ORF">C2E16_19335</name>
</gene>
<dbReference type="CDD" id="cd00757">
    <property type="entry name" value="ThiF_MoeB_HesA_family"/>
    <property type="match status" value="1"/>
</dbReference>
<evidence type="ECO:0000313" key="2">
    <source>
        <dbReference type="EMBL" id="AUY26835.1"/>
    </source>
</evidence>
<sequence>MLNDQDFLRYSRQLLLEEFGVEGQQKLHQASVLIVGLGGLGAPAALWLAAAGVGKLLLADDDTLHVSNLQRQILYRSADCGQAKAPLAQRQLQALNPQVEAIVLQQRMDEAQLREWVPQADLVLDCSDNMATRQAINAACVAADIPLISGSAVGFSGQLLVISPPWQKGCYRCLWPDNSEPQRNCRTAGVLGPVVGTIGTLQALEALKMLAGQTSALDGQLRLFDGRQQTWRTFSLTPDAHCPVCGGAR</sequence>
<protein>
    <submittedName>
        <fullName evidence="2">HesA/MoeB/ThiF family protein</fullName>
    </submittedName>
</protein>
<dbReference type="Gene3D" id="3.40.50.720">
    <property type="entry name" value="NAD(P)-binding Rossmann-like Domain"/>
    <property type="match status" value="1"/>
</dbReference>
<dbReference type="NCBIfam" id="NF004281">
    <property type="entry name" value="PRK05690.1"/>
    <property type="match status" value="1"/>
</dbReference>
<accession>A0ABM6S5L3</accession>
<dbReference type="GeneID" id="84634060"/>
<dbReference type="Proteomes" id="UP000237673">
    <property type="component" value="Chromosome"/>
</dbReference>
<dbReference type="InterPro" id="IPR035985">
    <property type="entry name" value="Ubiquitin-activating_enz"/>
</dbReference>
<name>A0ABM6S5L3_9GAMM</name>
<feature type="domain" description="THIF-type NAD/FAD binding fold" evidence="1">
    <location>
        <begin position="10"/>
        <end position="244"/>
    </location>
</feature>
<dbReference type="RefSeq" id="WP_038629798.1">
    <property type="nucleotide sequence ID" value="NZ_CAXOMJ010000041.1"/>
</dbReference>
<dbReference type="PANTHER" id="PTHR10953:SF240">
    <property type="entry name" value="SULFUR CARRIER PROTEIN THIS ADENYLYLTRANSFERASE"/>
    <property type="match status" value="1"/>
</dbReference>
<keyword evidence="3" id="KW-1185">Reference proteome</keyword>
<evidence type="ECO:0000313" key="3">
    <source>
        <dbReference type="Proteomes" id="UP000237673"/>
    </source>
</evidence>